<proteinExistence type="predicted"/>
<comment type="caution">
    <text evidence="2">The sequence shown here is derived from an EMBL/GenBank/DDBJ whole genome shotgun (WGS) entry which is preliminary data.</text>
</comment>
<protein>
    <submittedName>
        <fullName evidence="2">Uncharacterized protein</fullName>
    </submittedName>
</protein>
<keyword evidence="3" id="KW-1185">Reference proteome</keyword>
<sequence length="237" mass="25523">MSSTTICHFNGCWNVVCPGSAKCVLHRRKGCCSSPGCHNQAYQGGVCVKHGARDTPCCIDGCDRKTRVSGLCNQHATSLPSVPCAHTGCKSLARGATTCRRHLPVRAKPQRSPKARLLPGTCPHNDQPSPRSPPVDQTHVISSFRSQDIVVASGFYDVLEDFIACSLSLDELLDFSASTDLYKLLKVGMCRCFTAEEAMAPVKSISSLTSRHGGYTLNEREVTSQSFLCTLDASLAS</sequence>
<evidence type="ECO:0000313" key="3">
    <source>
        <dbReference type="Proteomes" id="UP000481153"/>
    </source>
</evidence>
<gene>
    <name evidence="2" type="ORF">Ae201684_009279</name>
</gene>
<evidence type="ECO:0000256" key="1">
    <source>
        <dbReference type="SAM" id="MobiDB-lite"/>
    </source>
</evidence>
<dbReference type="EMBL" id="VJMJ01000119">
    <property type="protein sequence ID" value="KAF0733707.1"/>
    <property type="molecule type" value="Genomic_DNA"/>
</dbReference>
<reference evidence="2 3" key="1">
    <citation type="submission" date="2019-07" db="EMBL/GenBank/DDBJ databases">
        <title>Genomics analysis of Aphanomyces spp. identifies a new class of oomycete effector associated with host adaptation.</title>
        <authorList>
            <person name="Gaulin E."/>
        </authorList>
    </citation>
    <scope>NUCLEOTIDE SEQUENCE [LARGE SCALE GENOMIC DNA]</scope>
    <source>
        <strain evidence="2 3">ATCC 201684</strain>
    </source>
</reference>
<feature type="region of interest" description="Disordered" evidence="1">
    <location>
        <begin position="108"/>
        <end position="136"/>
    </location>
</feature>
<name>A0A6G0X1D4_9STRA</name>
<accession>A0A6G0X1D4</accession>
<dbReference type="AlphaFoldDB" id="A0A6G0X1D4"/>
<evidence type="ECO:0000313" key="2">
    <source>
        <dbReference type="EMBL" id="KAF0733707.1"/>
    </source>
</evidence>
<dbReference type="VEuPathDB" id="FungiDB:AeMF1_002801"/>
<dbReference type="Proteomes" id="UP000481153">
    <property type="component" value="Unassembled WGS sequence"/>
</dbReference>
<organism evidence="2 3">
    <name type="scientific">Aphanomyces euteiches</name>
    <dbReference type="NCBI Taxonomy" id="100861"/>
    <lineage>
        <taxon>Eukaryota</taxon>
        <taxon>Sar</taxon>
        <taxon>Stramenopiles</taxon>
        <taxon>Oomycota</taxon>
        <taxon>Saprolegniomycetes</taxon>
        <taxon>Saprolegniales</taxon>
        <taxon>Verrucalvaceae</taxon>
        <taxon>Aphanomyces</taxon>
    </lineage>
</organism>